<keyword evidence="2" id="KW-1185">Reference proteome</keyword>
<dbReference type="Proteomes" id="UP000297280">
    <property type="component" value="Unassembled WGS sequence"/>
</dbReference>
<sequence>MEAIGGIASVTGVVGSIGQIAGGCKVAKEIIGDIGNAPNDIIRLAECIKSIEKSSNEVLRQHEQLKTHYGMQDIPVAGAHMLEAIRSVENKLSSSAEIFGNSETGSKNKWKQFWHRLKYAADKEEIKKLMQWVDSTTQQVTLVQQNLSRIFQLEQSDLLKEMSSKIIAVPHVIQDSRDAIISAQQNQTETLRLEMQKNQSRLVQIMSTTIATKASEDVREDLLASSKGAMENCIEAQRLDIGPQVQFLVGKCLQRNLPIHSAKLAEKRGNNVAVSLSSSNHVTPISNHALSTPDKMQRRKKRKSLVSSTFYNYRFLGINVSMAVSSYANGQYQFSRSSSDSRDLSSTSVSIFLTIPWARRGLDLRYEMTSVPYSRESFVCLRPYYTHPDGSEFHTAAIEYDVETARSLINQGRASPLDKIENFDDLLQFEDWGPDAESSDLHFEWMEFVLGYQVNRYIDIDELLFFLCAYILEVPESMGVVMHLCLESSQE</sequence>
<proteinExistence type="predicted"/>
<name>A0A4Z1K7K9_9HELO</name>
<reference evidence="1 2" key="1">
    <citation type="submission" date="2017-12" db="EMBL/GenBank/DDBJ databases">
        <title>Comparative genomics of Botrytis spp.</title>
        <authorList>
            <person name="Valero-Jimenez C.A."/>
            <person name="Tapia P."/>
            <person name="Veloso J."/>
            <person name="Silva-Moreno E."/>
            <person name="Staats M."/>
            <person name="Valdes J.H."/>
            <person name="Van Kan J.A.L."/>
        </authorList>
    </citation>
    <scope>NUCLEOTIDE SEQUENCE [LARGE SCALE GENOMIC DNA]</scope>
    <source>
        <strain evidence="1 2">MUCL3349</strain>
    </source>
</reference>
<accession>A0A4Z1K7K9</accession>
<organism evidence="1 2">
    <name type="scientific">Botrytis porri</name>
    <dbReference type="NCBI Taxonomy" id="87229"/>
    <lineage>
        <taxon>Eukaryota</taxon>
        <taxon>Fungi</taxon>
        <taxon>Dikarya</taxon>
        <taxon>Ascomycota</taxon>
        <taxon>Pezizomycotina</taxon>
        <taxon>Leotiomycetes</taxon>
        <taxon>Helotiales</taxon>
        <taxon>Sclerotiniaceae</taxon>
        <taxon>Botrytis</taxon>
    </lineage>
</organism>
<evidence type="ECO:0000313" key="1">
    <source>
        <dbReference type="EMBL" id="TGO81648.1"/>
    </source>
</evidence>
<evidence type="ECO:0000313" key="2">
    <source>
        <dbReference type="Proteomes" id="UP000297280"/>
    </source>
</evidence>
<protein>
    <recommendedName>
        <fullName evidence="3">Fungal N-terminal domain-containing protein</fullName>
    </recommendedName>
</protein>
<comment type="caution">
    <text evidence="1">The sequence shown here is derived from an EMBL/GenBank/DDBJ whole genome shotgun (WGS) entry which is preliminary data.</text>
</comment>
<evidence type="ECO:0008006" key="3">
    <source>
        <dbReference type="Google" id="ProtNLM"/>
    </source>
</evidence>
<dbReference type="EMBL" id="PQXO01001061">
    <property type="protein sequence ID" value="TGO81648.1"/>
    <property type="molecule type" value="Genomic_DNA"/>
</dbReference>
<dbReference type="AlphaFoldDB" id="A0A4Z1K7K9"/>
<gene>
    <name evidence="1" type="ORF">BPOR_1067g00010</name>
</gene>